<keyword evidence="15" id="KW-1185">Reference proteome</keyword>
<comment type="caution">
    <text evidence="14">The sequence shown here is derived from an EMBL/GenBank/DDBJ whole genome shotgun (WGS) entry which is preliminary data.</text>
</comment>
<evidence type="ECO:0000256" key="10">
    <source>
        <dbReference type="ARBA" id="ARBA00024479"/>
    </source>
</evidence>
<feature type="compositionally biased region" description="Basic and acidic residues" evidence="13">
    <location>
        <begin position="133"/>
        <end position="142"/>
    </location>
</feature>
<feature type="compositionally biased region" description="Low complexity" evidence="13">
    <location>
        <begin position="443"/>
        <end position="454"/>
    </location>
</feature>
<keyword evidence="9" id="KW-0472">Membrane</keyword>
<dbReference type="Pfam" id="PF13329">
    <property type="entry name" value="ATG2_CAD"/>
    <property type="match status" value="1"/>
</dbReference>
<evidence type="ECO:0000256" key="5">
    <source>
        <dbReference type="ARBA" id="ARBA00022448"/>
    </source>
</evidence>
<feature type="compositionally biased region" description="Basic and acidic residues" evidence="13">
    <location>
        <begin position="532"/>
        <end position="552"/>
    </location>
</feature>
<evidence type="ECO:0000256" key="3">
    <source>
        <dbReference type="ARBA" id="ARBA00009714"/>
    </source>
</evidence>
<organism evidence="14 15">
    <name type="scientific">Phlyctema vagabunda</name>
    <dbReference type="NCBI Taxonomy" id="108571"/>
    <lineage>
        <taxon>Eukaryota</taxon>
        <taxon>Fungi</taxon>
        <taxon>Dikarya</taxon>
        <taxon>Ascomycota</taxon>
        <taxon>Pezizomycotina</taxon>
        <taxon>Leotiomycetes</taxon>
        <taxon>Helotiales</taxon>
        <taxon>Dermateaceae</taxon>
        <taxon>Phlyctema</taxon>
    </lineage>
</organism>
<keyword evidence="6" id="KW-0256">Endoplasmic reticulum</keyword>
<dbReference type="InterPro" id="IPR026849">
    <property type="entry name" value="ATG2"/>
</dbReference>
<comment type="catalytic activity">
    <reaction evidence="10">
        <text>a 1,2-diacyl-sn-glycero-3-phospho-L-serine(in) = a 1,2-diacyl-sn-glycero-3-phospho-L-serine(out)</text>
        <dbReference type="Rhea" id="RHEA:38663"/>
        <dbReference type="ChEBI" id="CHEBI:57262"/>
    </reaction>
</comment>
<feature type="region of interest" description="Disordered" evidence="13">
    <location>
        <begin position="732"/>
        <end position="777"/>
    </location>
</feature>
<gene>
    <name evidence="14" type="ORF">PVAG01_06622</name>
</gene>
<comment type="subcellular location">
    <subcellularLocation>
        <location evidence="1">Endoplasmic reticulum membrane</location>
        <topology evidence="1">Peripheral membrane protein</topology>
    </subcellularLocation>
    <subcellularLocation>
        <location evidence="2">Preautophagosomal structure membrane</location>
        <topology evidence="2">Peripheral membrane protein</topology>
    </subcellularLocation>
</comment>
<feature type="region of interest" description="Disordered" evidence="13">
    <location>
        <begin position="438"/>
        <end position="685"/>
    </location>
</feature>
<keyword evidence="8" id="KW-0445">Lipid transport</keyword>
<evidence type="ECO:0000313" key="14">
    <source>
        <dbReference type="EMBL" id="KAL3422466.1"/>
    </source>
</evidence>
<comment type="similarity">
    <text evidence="3">Belongs to the ATG2 family.</text>
</comment>
<evidence type="ECO:0000256" key="6">
    <source>
        <dbReference type="ARBA" id="ARBA00022824"/>
    </source>
</evidence>
<feature type="region of interest" description="Disordered" evidence="13">
    <location>
        <begin position="342"/>
        <end position="412"/>
    </location>
</feature>
<dbReference type="PANTHER" id="PTHR13190">
    <property type="entry name" value="AUTOPHAGY-RELATED 2, ISOFORM A"/>
    <property type="match status" value="1"/>
</dbReference>
<reference evidence="14 15" key="1">
    <citation type="submission" date="2024-06" db="EMBL/GenBank/DDBJ databases">
        <title>Complete genome of Phlyctema vagabunda strain 19-DSS-EL-015.</title>
        <authorList>
            <person name="Fiorenzani C."/>
        </authorList>
    </citation>
    <scope>NUCLEOTIDE SEQUENCE [LARGE SCALE GENOMIC DNA]</scope>
    <source>
        <strain evidence="14 15">19-DSS-EL-015</strain>
    </source>
</reference>
<evidence type="ECO:0000256" key="1">
    <source>
        <dbReference type="ARBA" id="ARBA00004406"/>
    </source>
</evidence>
<feature type="compositionally biased region" description="Polar residues" evidence="13">
    <location>
        <begin position="462"/>
        <end position="473"/>
    </location>
</feature>
<feature type="region of interest" description="Disordered" evidence="13">
    <location>
        <begin position="112"/>
        <end position="151"/>
    </location>
</feature>
<protein>
    <recommendedName>
        <fullName evidence="4">Autophagy-related protein 2</fullName>
    </recommendedName>
</protein>
<feature type="compositionally biased region" description="Low complexity" evidence="13">
    <location>
        <begin position="357"/>
        <end position="367"/>
    </location>
</feature>
<comment type="catalytic activity">
    <reaction evidence="11">
        <text>a 1,2-diacyl-sn-glycero-3-phosphoethanolamine(in) = a 1,2-diacyl-sn-glycero-3-phosphoethanolamine(out)</text>
        <dbReference type="Rhea" id="RHEA:38895"/>
        <dbReference type="ChEBI" id="CHEBI:64612"/>
    </reaction>
</comment>
<feature type="compositionally biased region" description="Basic and acidic residues" evidence="13">
    <location>
        <begin position="768"/>
        <end position="777"/>
    </location>
</feature>
<evidence type="ECO:0000256" key="7">
    <source>
        <dbReference type="ARBA" id="ARBA00023006"/>
    </source>
</evidence>
<keyword evidence="5" id="KW-0813">Transport</keyword>
<proteinExistence type="inferred from homology"/>
<dbReference type="Proteomes" id="UP001629113">
    <property type="component" value="Unassembled WGS sequence"/>
</dbReference>
<feature type="compositionally biased region" description="Acidic residues" evidence="13">
    <location>
        <begin position="553"/>
        <end position="568"/>
    </location>
</feature>
<evidence type="ECO:0000256" key="11">
    <source>
        <dbReference type="ARBA" id="ARBA00024615"/>
    </source>
</evidence>
<evidence type="ECO:0000313" key="15">
    <source>
        <dbReference type="Proteomes" id="UP001629113"/>
    </source>
</evidence>
<feature type="compositionally biased region" description="Acidic residues" evidence="13">
    <location>
        <begin position="394"/>
        <end position="405"/>
    </location>
</feature>
<accession>A0ABR4PHI8</accession>
<dbReference type="PANTHER" id="PTHR13190:SF1">
    <property type="entry name" value="AUTOPHAGY-RELATED 2, ISOFORM A"/>
    <property type="match status" value="1"/>
</dbReference>
<feature type="region of interest" description="Disordered" evidence="13">
    <location>
        <begin position="183"/>
        <end position="203"/>
    </location>
</feature>
<dbReference type="EMBL" id="JBFCZG010000005">
    <property type="protein sequence ID" value="KAL3422466.1"/>
    <property type="molecule type" value="Genomic_DNA"/>
</dbReference>
<comment type="catalytic activity">
    <reaction evidence="12">
        <text>a 1,2-diacyl-sn-glycero-3-phosphocholine(in) = a 1,2-diacyl-sn-glycero-3-phosphocholine(out)</text>
        <dbReference type="Rhea" id="RHEA:38571"/>
        <dbReference type="ChEBI" id="CHEBI:57643"/>
    </reaction>
</comment>
<keyword evidence="7" id="KW-0072">Autophagy</keyword>
<evidence type="ECO:0000256" key="8">
    <source>
        <dbReference type="ARBA" id="ARBA00023055"/>
    </source>
</evidence>
<feature type="compositionally biased region" description="Polar residues" evidence="13">
    <location>
        <begin position="758"/>
        <end position="767"/>
    </location>
</feature>
<sequence length="2157" mass="234845">MASYFHSYFQASSMPKRLLQYALSRLEILDTSALGLDNLDIAWGKNSEFVFKDVGLKLRKLENLLQLPPSFKFSKARVLLLRITIPVDIYSSPILVEVEGVECQLCIQDKSTGHNRKRKQSRPYPRSSSIDSKAQDNEDRTSAAEVDGSEPVIPTAADLAQSFLQTEPKEEKAQLEAAILSRTQDLDSSTESSEDSDDLPLGTGTPLSLPAFMTNFLQGIVDRLQVRIRGINLSLEVEVPNEGAESTLAHSTDPVTVQLRIDTVDIEGVTHELSDFATDVLRPVRKEGKRLICLNKIRGALVTEANLFSSLARSSAVSSPSIAHSDLFESREVSSTYSSARESGLYSAERTRSPEQALLASSRRLSSPTDHNGRNSGILGVSKIASDSGRFDDACEDDENSDTSDGEPPADLLLSHMRDSVFESSAYLDQIYESQHIEDPAESLEGSRSSLSHSKPAKDSNAKQSSAEPQRSLPSPPATYGRDSSPAARNSNERRIDPKVSSTALPSRTRTRFSDHRVSQSQPLLSATLNKPHNEESPEFSKPDDMSDKGQESEDEDNISSPVGEEDLAQSQIFSHEEAESMYLSAISYGSNSPTRVPGGWADSNHDNQQKNSEPEDISDQLDNLEHALSNASVHESSELDPAISETPKRVATPEPNSYTKSPTISTSQNPSNFSEPSATSSEDYSRMTKQIFNLDQVAIYVPGTNTPTEDLVASNLAYGDLDESMSFTTTLDGSTAPNIPGAFSVPRTPRHPKPSKAVTSEGVSVTDQKDGSDDSTEVHFGKLSTQFDVSVGRLFWRIYCRLQEALKTEHTTAAPSQDDSGPSKKLKLGADSISFFFLEKLQGTMGPLNTVFREPWAEPPETDVLLRTSLAGLDINTSISPSSTEVEVALKRFAFGYARENIISFDAGLQMRSSVRDLSGDIDLTVKYHKMGDKTRCEIKTLPVHVSIDLQKLDETFSWFGGLSSVLNMGSSIASTSTVTVSPIRSKPRGVHFQSASKPSERSLDAKLKVDARIGGFVLDLLGKECSIGVDTSSIKTISRDALIGVSIAKIRMSGPHLRGSTSEPAISAEISSTRIEFQPTPKESDLSHLLSLITPSKAKYDQDDDILFDTLLRQRKQGSVLRVKVEKFETRIGRLDELNYLPELGEELARLSTVAKYLPDDDRPGLLSLVSVGSFSTNVDMGGSIGVIQFAANETEVAQVTLPALIALSVNSVSVHRNGSEELVGAATDIELREPRARSPAIMARMIGDEMEPVIKIKLWNLKVEYRVPTLMAILGLRETASPQELSASLTASVATLTGVDKTLAQQMESSPESPGSPSKSMTVDVVMRDCVAGLNPLGISSKVLLVLSESHIVGVLPKNQNVNINAEIGKASLLIIDNVANIASTPTPGRSRRVSFDGGNSQVIDLCNSGFVSIGYISSAKAIVQVNGTEGDQSIEVELRDDLFVLESCADSTQTLITALNGLTPPTPPSKETKYRTTVIPVQDLLASLSGDAFGTAEGDYNFDDDFGLASSESGSSREDLGDLDFDSNYIHDEKDDDYKAAISESRYGEESSDSLNVTSRDTHDGVLLESFAEPQDQAEDSEPLDFQEDHFGTGSVLEGTAHKWNSAKNTYDRSNLTKVGKSPLKVCVRDVHVIWNLFDGYDWQHTRDTITKAVADVESKANERRGNNRLMSGDNDMSDDETVIGDFLFNSIYIGVPPNRDATELAANINQELNDDYTETESVTATNYSSSTARQEGLSRVKPKRLRLQRSKHHKITFELKGVCVDLVAFPPGSGETQSSIDVRVRDFDIFDHIPTSSWRKFATYMHDAGERETGASQIHIQLLNVKPLAELAASEIVLKATVLPLRLHVDQDALDFITRFFEFKDEDSAASAEKGDAPFLQRVEVNAVPLKLDFKPKRVDYAGLRSGHTTEFMNFVGLDEANMTLNHTIIYGINGFDKLSKCLNDIWMPDIKRNQLPGILTGVAPVRSIANVGGGLQQLVFVPLHEYKKDGRIVRSIAKGATAFAKTTGTELVKLGAKVAIGMQTALQGAEGMLGQPGESSSIGVESDEEDRNQISLYANQPVGVFQGLRGGYTGLQRDLLVARDAIIAVPGEVMEEGTAAGVLRAVRKHAPTVILRPAIGVAKAGGQILMGATNSMDPNNLKKAKDKYKSY</sequence>
<evidence type="ECO:0000256" key="12">
    <source>
        <dbReference type="ARBA" id="ARBA00024631"/>
    </source>
</evidence>
<evidence type="ECO:0000256" key="4">
    <source>
        <dbReference type="ARBA" id="ARBA00018070"/>
    </source>
</evidence>
<evidence type="ECO:0000256" key="2">
    <source>
        <dbReference type="ARBA" id="ARBA00004623"/>
    </source>
</evidence>
<feature type="compositionally biased region" description="Polar residues" evidence="13">
    <location>
        <begin position="519"/>
        <end position="531"/>
    </location>
</feature>
<feature type="compositionally biased region" description="Polar residues" evidence="13">
    <location>
        <begin position="655"/>
        <end position="685"/>
    </location>
</feature>
<name>A0ABR4PHI8_9HELO</name>
<evidence type="ECO:0000256" key="13">
    <source>
        <dbReference type="SAM" id="MobiDB-lite"/>
    </source>
</evidence>
<evidence type="ECO:0000256" key="9">
    <source>
        <dbReference type="ARBA" id="ARBA00023136"/>
    </source>
</evidence>